<evidence type="ECO:0000313" key="1">
    <source>
        <dbReference type="EMBL" id="RYR33829.1"/>
    </source>
</evidence>
<dbReference type="EMBL" id="SDMP01000010">
    <property type="protein sequence ID" value="RYR33829.1"/>
    <property type="molecule type" value="Genomic_DNA"/>
</dbReference>
<evidence type="ECO:0000313" key="2">
    <source>
        <dbReference type="Proteomes" id="UP000289738"/>
    </source>
</evidence>
<proteinExistence type="predicted"/>
<reference evidence="1 2" key="1">
    <citation type="submission" date="2019-01" db="EMBL/GenBank/DDBJ databases">
        <title>Sequencing of cultivated peanut Arachis hypogaea provides insights into genome evolution and oil improvement.</title>
        <authorList>
            <person name="Chen X."/>
        </authorList>
    </citation>
    <scope>NUCLEOTIDE SEQUENCE [LARGE SCALE GENOMIC DNA]</scope>
    <source>
        <strain evidence="2">cv. Fuhuasheng</strain>
        <tissue evidence="1">Leaves</tissue>
    </source>
</reference>
<dbReference type="Proteomes" id="UP000289738">
    <property type="component" value="Chromosome A10"/>
</dbReference>
<sequence>MKSTWLAKVIKKKLLYAIEWDPKIKYYQLRTQWWRQKIRILGRGHEKILRCTFMTNQQNVMLLNSNILCGMHRSNLYCITGEEIERNEKINEGGYKYLIKIQPKY</sequence>
<accession>A0A445B578</accession>
<dbReference type="AlphaFoldDB" id="A0A445B578"/>
<organism evidence="1 2">
    <name type="scientific">Arachis hypogaea</name>
    <name type="common">Peanut</name>
    <dbReference type="NCBI Taxonomy" id="3818"/>
    <lineage>
        <taxon>Eukaryota</taxon>
        <taxon>Viridiplantae</taxon>
        <taxon>Streptophyta</taxon>
        <taxon>Embryophyta</taxon>
        <taxon>Tracheophyta</taxon>
        <taxon>Spermatophyta</taxon>
        <taxon>Magnoliopsida</taxon>
        <taxon>eudicotyledons</taxon>
        <taxon>Gunneridae</taxon>
        <taxon>Pentapetalae</taxon>
        <taxon>rosids</taxon>
        <taxon>fabids</taxon>
        <taxon>Fabales</taxon>
        <taxon>Fabaceae</taxon>
        <taxon>Papilionoideae</taxon>
        <taxon>50 kb inversion clade</taxon>
        <taxon>dalbergioids sensu lato</taxon>
        <taxon>Dalbergieae</taxon>
        <taxon>Pterocarpus clade</taxon>
        <taxon>Arachis</taxon>
    </lineage>
</organism>
<keyword evidence="2" id="KW-1185">Reference proteome</keyword>
<name>A0A445B578_ARAHY</name>
<protein>
    <submittedName>
        <fullName evidence="1">Uncharacterized protein</fullName>
    </submittedName>
</protein>
<gene>
    <name evidence="1" type="ORF">Ahy_A10g048476</name>
</gene>
<comment type="caution">
    <text evidence="1">The sequence shown here is derived from an EMBL/GenBank/DDBJ whole genome shotgun (WGS) entry which is preliminary data.</text>
</comment>